<evidence type="ECO:0000256" key="3">
    <source>
        <dbReference type="ARBA" id="ARBA00023180"/>
    </source>
</evidence>
<sequence>MIACSDRFDTTDLLSIFIRPKYNCISADYLQNSSVSMAFNNYCSKLCMQYRHRRRRYFLLNLFVITLCLCAIFPFKYHIFQLSPSKPLPRNSSFSDLLRKEMTLNCTGDPLTTWCAAEMKYSILQTIHAEGKRVGGEQIQAVLNQAENDEYFHFKKDFLQIPCNASLPRGITLQYHLSKILSSITSYQTSANADLIVNESTIAVNRHDYANIYHTMTDLYTAYILCRFFQRDPKSVRILFLDAHPHGNLDVYWSKLFHSYSRLGHLKKYSKILYHEIIWAQPQAQSDIDVQRHRKQTPSFFADFRQHMLKQFHADSTATRTVNCESLQIFYLGRRNYVAHPRNPSGKVTRQLPNEKQVLETLQKKFSGYSKLNFTYNYFEQLPIEEQLQTIARTDVFIGMHGAGLTYVTMLKPNRALVELSGPSWQSQDHFQQLAIINQVRYRQCAIQDESPTVAEKIFDCTKEKVLELCPSIMT</sequence>
<dbReference type="InterPro" id="IPR007657">
    <property type="entry name" value="Glycosyltransferase_61"/>
</dbReference>
<dbReference type="Pfam" id="PF04577">
    <property type="entry name" value="Glyco_transf_61"/>
    <property type="match status" value="1"/>
</dbReference>
<evidence type="ECO:0000256" key="4">
    <source>
        <dbReference type="SAM" id="Phobius"/>
    </source>
</evidence>
<dbReference type="AlphaFoldDB" id="A0A814AU41"/>
<dbReference type="PANTHER" id="PTHR20961">
    <property type="entry name" value="GLYCOSYLTRANSFERASE"/>
    <property type="match status" value="1"/>
</dbReference>
<keyword evidence="2" id="KW-0808">Transferase</keyword>
<dbReference type="Proteomes" id="UP000663852">
    <property type="component" value="Unassembled WGS sequence"/>
</dbReference>
<keyword evidence="4" id="KW-0472">Membrane</keyword>
<proteinExistence type="predicted"/>
<dbReference type="EMBL" id="CAJNOJ010000037">
    <property type="protein sequence ID" value="CAF0917042.1"/>
    <property type="molecule type" value="Genomic_DNA"/>
</dbReference>
<gene>
    <name evidence="6" type="ORF">EDS130_LOCUS10567</name>
</gene>
<evidence type="ECO:0000256" key="2">
    <source>
        <dbReference type="ARBA" id="ARBA00022679"/>
    </source>
</evidence>
<reference evidence="6" key="1">
    <citation type="submission" date="2021-02" db="EMBL/GenBank/DDBJ databases">
        <authorList>
            <person name="Nowell W R."/>
        </authorList>
    </citation>
    <scope>NUCLEOTIDE SEQUENCE</scope>
</reference>
<keyword evidence="1" id="KW-0328">Glycosyltransferase</keyword>
<feature type="transmembrane region" description="Helical" evidence="4">
    <location>
        <begin position="58"/>
        <end position="80"/>
    </location>
</feature>
<organism evidence="6 7">
    <name type="scientific">Adineta ricciae</name>
    <name type="common">Rotifer</name>
    <dbReference type="NCBI Taxonomy" id="249248"/>
    <lineage>
        <taxon>Eukaryota</taxon>
        <taxon>Metazoa</taxon>
        <taxon>Spiralia</taxon>
        <taxon>Gnathifera</taxon>
        <taxon>Rotifera</taxon>
        <taxon>Eurotatoria</taxon>
        <taxon>Bdelloidea</taxon>
        <taxon>Adinetida</taxon>
        <taxon>Adinetidae</taxon>
        <taxon>Adineta</taxon>
    </lineage>
</organism>
<evidence type="ECO:0000313" key="6">
    <source>
        <dbReference type="EMBL" id="CAF0917042.1"/>
    </source>
</evidence>
<accession>A0A814AU41</accession>
<keyword evidence="3" id="KW-0325">Glycoprotein</keyword>
<dbReference type="OrthoDB" id="529273at2759"/>
<dbReference type="GO" id="GO:0016757">
    <property type="term" value="F:glycosyltransferase activity"/>
    <property type="evidence" value="ECO:0007669"/>
    <property type="project" value="UniProtKB-KW"/>
</dbReference>
<evidence type="ECO:0000259" key="5">
    <source>
        <dbReference type="Pfam" id="PF04577"/>
    </source>
</evidence>
<keyword evidence="4" id="KW-0812">Transmembrane</keyword>
<evidence type="ECO:0000256" key="1">
    <source>
        <dbReference type="ARBA" id="ARBA00022676"/>
    </source>
</evidence>
<keyword evidence="4" id="KW-1133">Transmembrane helix</keyword>
<feature type="domain" description="Glycosyltransferase 61 catalytic" evidence="5">
    <location>
        <begin position="289"/>
        <end position="417"/>
    </location>
</feature>
<dbReference type="InterPro" id="IPR049625">
    <property type="entry name" value="Glyco_transf_61_cat"/>
</dbReference>
<evidence type="ECO:0000313" key="7">
    <source>
        <dbReference type="Proteomes" id="UP000663852"/>
    </source>
</evidence>
<comment type="caution">
    <text evidence="6">The sequence shown here is derived from an EMBL/GenBank/DDBJ whole genome shotgun (WGS) entry which is preliminary data.</text>
</comment>
<protein>
    <recommendedName>
        <fullName evidence="5">Glycosyltransferase 61 catalytic domain-containing protein</fullName>
    </recommendedName>
</protein>
<name>A0A814AU41_ADIRI</name>